<dbReference type="EMBL" id="PTJA01000008">
    <property type="protein sequence ID" value="PPK79843.1"/>
    <property type="molecule type" value="Genomic_DNA"/>
</dbReference>
<reference evidence="1 2" key="1">
    <citation type="submission" date="2018-02" db="EMBL/GenBank/DDBJ databases">
        <title>Genomic Encyclopedia of Archaeal and Bacterial Type Strains, Phase II (KMG-II): from individual species to whole genera.</title>
        <authorList>
            <person name="Goeker M."/>
        </authorList>
    </citation>
    <scope>NUCLEOTIDE SEQUENCE [LARGE SCALE GENOMIC DNA]</scope>
    <source>
        <strain evidence="1 2">DSM 3808</strain>
    </source>
</reference>
<evidence type="ECO:0000313" key="2">
    <source>
        <dbReference type="Proteomes" id="UP000237749"/>
    </source>
</evidence>
<accession>A0A2S6HQF6</accession>
<sequence length="421" mass="45567">MPYQPYYYITDWQNWPSQKTAVNRTHLLKIENGIKEADNRIVQIDANKADQSIVNTMVKDVTLDTDTGILTVTLLNGSVKSYDLDIEKVVTNFDITDDDKLVLTLADGTKKVIDLTRFVYSVKSTATISMTINDRVMRANIVDGSVTMGKLDAAIQTEFRQYMLDAQSARDAALQYQKNAKRYTEGDEDFPESETDNAKYYYEQVKLNAATSGQNAQAAANSEQIAAEQANIARQKATNASTSETNAASSAQIATQKATAAATSEQSAKDKADSAAASALTAAQKAGDASTSEANAKTYMQGAGNYASQAQSEANRAKSEADRAATYAGQANPGALTGIEAIDTTGILGTEGATVWAQSLIDSITNKRSHIVPMEENIPVSQRKKNTWYLKVTDEQTAGVQERIKISPTMGLNIISKKSED</sequence>
<name>A0A2S6HQF6_9FIRM</name>
<dbReference type="AlphaFoldDB" id="A0A2S6HQF6"/>
<proteinExistence type="predicted"/>
<protein>
    <submittedName>
        <fullName evidence="1">Uncharacterized protein</fullName>
    </submittedName>
</protein>
<comment type="caution">
    <text evidence="1">The sequence shown here is derived from an EMBL/GenBank/DDBJ whole genome shotgun (WGS) entry which is preliminary data.</text>
</comment>
<gene>
    <name evidence="1" type="ORF">BXY41_10868</name>
</gene>
<keyword evidence="2" id="KW-1185">Reference proteome</keyword>
<organism evidence="1 2">
    <name type="scientific">Lacrimispora xylanisolvens</name>
    <dbReference type="NCBI Taxonomy" id="384636"/>
    <lineage>
        <taxon>Bacteria</taxon>
        <taxon>Bacillati</taxon>
        <taxon>Bacillota</taxon>
        <taxon>Clostridia</taxon>
        <taxon>Lachnospirales</taxon>
        <taxon>Lachnospiraceae</taxon>
        <taxon>Lacrimispora</taxon>
    </lineage>
</organism>
<dbReference type="RefSeq" id="WP_104437747.1">
    <property type="nucleotide sequence ID" value="NZ_PTJA01000008.1"/>
</dbReference>
<dbReference type="Proteomes" id="UP000237749">
    <property type="component" value="Unassembled WGS sequence"/>
</dbReference>
<evidence type="ECO:0000313" key="1">
    <source>
        <dbReference type="EMBL" id="PPK79843.1"/>
    </source>
</evidence>